<gene>
    <name evidence="2" type="ORF">KPH14_003430</name>
</gene>
<accession>A0AAD9RE05</accession>
<evidence type="ECO:0000313" key="3">
    <source>
        <dbReference type="Proteomes" id="UP001258017"/>
    </source>
</evidence>
<keyword evidence="3" id="KW-1185">Reference proteome</keyword>
<name>A0AAD9RE05_9HYME</name>
<protein>
    <submittedName>
        <fullName evidence="2">Uncharacterized protein</fullName>
    </submittedName>
</protein>
<proteinExistence type="predicted"/>
<reference evidence="2" key="1">
    <citation type="submission" date="2021-08" db="EMBL/GenBank/DDBJ databases">
        <authorList>
            <person name="Misof B."/>
            <person name="Oliver O."/>
            <person name="Podsiadlowski L."/>
            <person name="Donath A."/>
            <person name="Peters R."/>
            <person name="Mayer C."/>
            <person name="Rust J."/>
            <person name="Gunkel S."/>
            <person name="Lesny P."/>
            <person name="Martin S."/>
            <person name="Oeyen J.P."/>
            <person name="Petersen M."/>
            <person name="Panagiotis P."/>
            <person name="Wilbrandt J."/>
            <person name="Tanja T."/>
        </authorList>
    </citation>
    <scope>NUCLEOTIDE SEQUENCE</scope>
    <source>
        <strain evidence="2">GBR_01_08_01A</strain>
        <tissue evidence="2">Thorax + abdomen</tissue>
    </source>
</reference>
<comment type="caution">
    <text evidence="2">The sequence shown here is derived from an EMBL/GenBank/DDBJ whole genome shotgun (WGS) entry which is preliminary data.</text>
</comment>
<reference evidence="2" key="2">
    <citation type="journal article" date="2023" name="Commun. Biol.">
        <title>Intrasexual cuticular hydrocarbon dimorphism in a wasp sheds light on hydrocarbon biosynthesis genes in Hymenoptera.</title>
        <authorList>
            <person name="Moris V.C."/>
            <person name="Podsiadlowski L."/>
            <person name="Martin S."/>
            <person name="Oeyen J.P."/>
            <person name="Donath A."/>
            <person name="Petersen M."/>
            <person name="Wilbrandt J."/>
            <person name="Misof B."/>
            <person name="Liedtke D."/>
            <person name="Thamm M."/>
            <person name="Scheiner R."/>
            <person name="Schmitt T."/>
            <person name="Niehuis O."/>
        </authorList>
    </citation>
    <scope>NUCLEOTIDE SEQUENCE</scope>
    <source>
        <strain evidence="2">GBR_01_08_01A</strain>
    </source>
</reference>
<evidence type="ECO:0000313" key="2">
    <source>
        <dbReference type="EMBL" id="KAK2577296.1"/>
    </source>
</evidence>
<dbReference type="AlphaFoldDB" id="A0AAD9RE05"/>
<keyword evidence="1" id="KW-0732">Signal</keyword>
<organism evidence="2 3">
    <name type="scientific">Odynerus spinipes</name>
    <dbReference type="NCBI Taxonomy" id="1348599"/>
    <lineage>
        <taxon>Eukaryota</taxon>
        <taxon>Metazoa</taxon>
        <taxon>Ecdysozoa</taxon>
        <taxon>Arthropoda</taxon>
        <taxon>Hexapoda</taxon>
        <taxon>Insecta</taxon>
        <taxon>Pterygota</taxon>
        <taxon>Neoptera</taxon>
        <taxon>Endopterygota</taxon>
        <taxon>Hymenoptera</taxon>
        <taxon>Apocrita</taxon>
        <taxon>Aculeata</taxon>
        <taxon>Vespoidea</taxon>
        <taxon>Vespidae</taxon>
        <taxon>Eumeninae</taxon>
        <taxon>Odynerus</taxon>
    </lineage>
</organism>
<evidence type="ECO:0000256" key="1">
    <source>
        <dbReference type="SAM" id="SignalP"/>
    </source>
</evidence>
<sequence length="80" mass="9209">MWLPVISILWTVVYLLRRKDVEKRFSASFTNGKVISLLCDTRESEYFTTTYEAVTVAMGFTQRGTRKTEGSIVNKIMLPL</sequence>
<dbReference type="Proteomes" id="UP001258017">
    <property type="component" value="Unassembled WGS sequence"/>
</dbReference>
<feature type="signal peptide" evidence="1">
    <location>
        <begin position="1"/>
        <end position="18"/>
    </location>
</feature>
<dbReference type="EMBL" id="JAIFRP010004357">
    <property type="protein sequence ID" value="KAK2577296.1"/>
    <property type="molecule type" value="Genomic_DNA"/>
</dbReference>
<feature type="chain" id="PRO_5042098245" evidence="1">
    <location>
        <begin position="19"/>
        <end position="80"/>
    </location>
</feature>